<accession>A0AAV7S5Z0</accession>
<evidence type="ECO:0000313" key="1">
    <source>
        <dbReference type="EMBL" id="KAJ1160047.1"/>
    </source>
</evidence>
<dbReference type="EMBL" id="JANPWB010000008">
    <property type="protein sequence ID" value="KAJ1160047.1"/>
    <property type="molecule type" value="Genomic_DNA"/>
</dbReference>
<gene>
    <name evidence="1" type="ORF">NDU88_000549</name>
</gene>
<organism evidence="1 2">
    <name type="scientific">Pleurodeles waltl</name>
    <name type="common">Iberian ribbed newt</name>
    <dbReference type="NCBI Taxonomy" id="8319"/>
    <lineage>
        <taxon>Eukaryota</taxon>
        <taxon>Metazoa</taxon>
        <taxon>Chordata</taxon>
        <taxon>Craniata</taxon>
        <taxon>Vertebrata</taxon>
        <taxon>Euteleostomi</taxon>
        <taxon>Amphibia</taxon>
        <taxon>Batrachia</taxon>
        <taxon>Caudata</taxon>
        <taxon>Salamandroidea</taxon>
        <taxon>Salamandridae</taxon>
        <taxon>Pleurodelinae</taxon>
        <taxon>Pleurodeles</taxon>
    </lineage>
</organism>
<comment type="caution">
    <text evidence="1">The sequence shown here is derived from an EMBL/GenBank/DDBJ whole genome shotgun (WGS) entry which is preliminary data.</text>
</comment>
<sequence length="285" mass="32414">MSLYHKVIEHLKTKVASKNVDWQRIDRTAQEVKESIHAYYERLLKAFKNYSGTETIEAKDMLHFVFRFVEGLRPEISQMIKTHLICWQSKSIDEVLNYAKYCSDEIETKQKRLKEKVMVMKLRAAQTGLQGLQGFQQQMPQQQQQGNAMYQPQMRGRGRGGFVNNGPDLNNVMIPNGIQAMKKVMPCQTCGIVGDWKQECPMMVQEGVGRDLLCKLGCSIMCSNDGIKIQTSSDGEEEDSVGGDEVETVDEEYPLITLYPMITEADIPAELQETVGKEVWDMTGK</sequence>
<evidence type="ECO:0008006" key="3">
    <source>
        <dbReference type="Google" id="ProtNLM"/>
    </source>
</evidence>
<evidence type="ECO:0000313" key="2">
    <source>
        <dbReference type="Proteomes" id="UP001066276"/>
    </source>
</evidence>
<dbReference type="AlphaFoldDB" id="A0AAV7S5Z0"/>
<name>A0AAV7S5Z0_PLEWA</name>
<dbReference type="Proteomes" id="UP001066276">
    <property type="component" value="Chromosome 4_2"/>
</dbReference>
<reference evidence="1" key="1">
    <citation type="journal article" date="2022" name="bioRxiv">
        <title>Sequencing and chromosome-scale assembly of the giantPleurodeles waltlgenome.</title>
        <authorList>
            <person name="Brown T."/>
            <person name="Elewa A."/>
            <person name="Iarovenko S."/>
            <person name="Subramanian E."/>
            <person name="Araus A.J."/>
            <person name="Petzold A."/>
            <person name="Susuki M."/>
            <person name="Suzuki K.-i.T."/>
            <person name="Hayashi T."/>
            <person name="Toyoda A."/>
            <person name="Oliveira C."/>
            <person name="Osipova E."/>
            <person name="Leigh N.D."/>
            <person name="Simon A."/>
            <person name="Yun M.H."/>
        </authorList>
    </citation>
    <scope>NUCLEOTIDE SEQUENCE</scope>
    <source>
        <strain evidence="1">20211129_DDA</strain>
        <tissue evidence="1">Liver</tissue>
    </source>
</reference>
<protein>
    <recommendedName>
        <fullName evidence="3">Gag protein</fullName>
    </recommendedName>
</protein>
<proteinExistence type="predicted"/>
<keyword evidence="2" id="KW-1185">Reference proteome</keyword>